<evidence type="ECO:0000313" key="3">
    <source>
        <dbReference type="Proteomes" id="UP001201980"/>
    </source>
</evidence>
<proteinExistence type="predicted"/>
<keyword evidence="3" id="KW-1185">Reference proteome</keyword>
<sequence>MASIWLRKDGIEMLEGKAVSIQDGHKTSDSESDYSHNYNCLFKMKLLVPFLHGAKFATIPTGQQTECHKIARGGASTSLRQFGERGKLAIPPLDRPIFLEKYYVQGRDWPQELYWHQSGTATIIPLLHPTLGRPQYRDGADSPSFPRRGLPQNVFLALPAQDRICSSLSPQLARPFQRTSCFPPCPPSFKKHIGFQESSFARGKREGSAHSQHVTTGMSPTLDDG</sequence>
<protein>
    <submittedName>
        <fullName evidence="2">Uncharacterized protein</fullName>
    </submittedName>
</protein>
<feature type="compositionally biased region" description="Polar residues" evidence="1">
    <location>
        <begin position="209"/>
        <end position="219"/>
    </location>
</feature>
<gene>
    <name evidence="2" type="ORF">MKZ38_007468</name>
</gene>
<evidence type="ECO:0000256" key="1">
    <source>
        <dbReference type="SAM" id="MobiDB-lite"/>
    </source>
</evidence>
<comment type="caution">
    <text evidence="2">The sequence shown here is derived from an EMBL/GenBank/DDBJ whole genome shotgun (WGS) entry which is preliminary data.</text>
</comment>
<evidence type="ECO:0000313" key="2">
    <source>
        <dbReference type="EMBL" id="KAJ2894518.1"/>
    </source>
</evidence>
<dbReference type="EMBL" id="JAKWBI020000488">
    <property type="protein sequence ID" value="KAJ2894518.1"/>
    <property type="molecule type" value="Genomic_DNA"/>
</dbReference>
<reference evidence="2" key="1">
    <citation type="submission" date="2022-07" db="EMBL/GenBank/DDBJ databases">
        <title>Draft genome sequence of Zalerion maritima ATCC 34329, a (micro)plastics degrading marine fungus.</title>
        <authorList>
            <person name="Paco A."/>
            <person name="Goncalves M.F.M."/>
            <person name="Rocha-Santos T.A.P."/>
            <person name="Alves A."/>
        </authorList>
    </citation>
    <scope>NUCLEOTIDE SEQUENCE</scope>
    <source>
        <strain evidence="2">ATCC 34329</strain>
    </source>
</reference>
<dbReference type="AlphaFoldDB" id="A0AAD5WN87"/>
<dbReference type="Proteomes" id="UP001201980">
    <property type="component" value="Unassembled WGS sequence"/>
</dbReference>
<name>A0AAD5WN87_9PEZI</name>
<organism evidence="2 3">
    <name type="scientific">Zalerion maritima</name>
    <dbReference type="NCBI Taxonomy" id="339359"/>
    <lineage>
        <taxon>Eukaryota</taxon>
        <taxon>Fungi</taxon>
        <taxon>Dikarya</taxon>
        <taxon>Ascomycota</taxon>
        <taxon>Pezizomycotina</taxon>
        <taxon>Sordariomycetes</taxon>
        <taxon>Lulworthiomycetidae</taxon>
        <taxon>Lulworthiales</taxon>
        <taxon>Lulworthiaceae</taxon>
        <taxon>Zalerion</taxon>
    </lineage>
</organism>
<accession>A0AAD5WN87</accession>
<feature type="region of interest" description="Disordered" evidence="1">
    <location>
        <begin position="200"/>
        <end position="225"/>
    </location>
</feature>